<evidence type="ECO:0000256" key="7">
    <source>
        <dbReference type="ARBA" id="ARBA00022771"/>
    </source>
</evidence>
<dbReference type="Gene3D" id="1.20.120.1750">
    <property type="match status" value="1"/>
</dbReference>
<dbReference type="Pfam" id="PF00018">
    <property type="entry name" value="SH3_1"/>
    <property type="match status" value="1"/>
</dbReference>
<feature type="domain" description="RING-type" evidence="13">
    <location>
        <begin position="325"/>
        <end position="548"/>
    </location>
</feature>
<feature type="region of interest" description="Disordered" evidence="11">
    <location>
        <begin position="83"/>
        <end position="122"/>
    </location>
</feature>
<accession>A0A1J9S9K1</accession>
<reference evidence="14 15" key="1">
    <citation type="submission" date="2016-10" db="EMBL/GenBank/DDBJ databases">
        <title>Proteomics and genomics reveal pathogen-plant mechanisms compatible with a hemibiotrophic lifestyle of Diplodia corticola.</title>
        <authorList>
            <person name="Fernandes I."/>
            <person name="De Jonge R."/>
            <person name="Van De Peer Y."/>
            <person name="Devreese B."/>
            <person name="Alves A."/>
            <person name="Esteves A.C."/>
        </authorList>
    </citation>
    <scope>NUCLEOTIDE SEQUENCE [LARGE SCALE GENOMIC DNA]</scope>
    <source>
        <strain evidence="14 15">CBS 112549</strain>
    </source>
</reference>
<dbReference type="CDD" id="cd20336">
    <property type="entry name" value="Rcat_RBR"/>
    <property type="match status" value="1"/>
</dbReference>
<comment type="caution">
    <text evidence="14">The sequence shown here is derived from an EMBL/GenBank/DDBJ whole genome shotgun (WGS) entry which is preliminary data.</text>
</comment>
<name>A0A1J9S9K1_9PEZI</name>
<evidence type="ECO:0000256" key="4">
    <source>
        <dbReference type="ARBA" id="ARBA00022679"/>
    </source>
</evidence>
<dbReference type="SUPFAM" id="SSF50044">
    <property type="entry name" value="SH3-domain"/>
    <property type="match status" value="1"/>
</dbReference>
<keyword evidence="9" id="KW-0862">Zinc</keyword>
<dbReference type="GO" id="GO:0016567">
    <property type="term" value="P:protein ubiquitination"/>
    <property type="evidence" value="ECO:0007669"/>
    <property type="project" value="InterPro"/>
</dbReference>
<evidence type="ECO:0000256" key="1">
    <source>
        <dbReference type="ARBA" id="ARBA00001798"/>
    </source>
</evidence>
<dbReference type="RefSeq" id="XP_020132832.1">
    <property type="nucleotide sequence ID" value="XM_020270279.1"/>
</dbReference>
<keyword evidence="4" id="KW-0808">Transferase</keyword>
<evidence type="ECO:0000313" key="15">
    <source>
        <dbReference type="Proteomes" id="UP000183809"/>
    </source>
</evidence>
<proteinExistence type="predicted"/>
<evidence type="ECO:0000259" key="12">
    <source>
        <dbReference type="PROSITE" id="PS50002"/>
    </source>
</evidence>
<comment type="catalytic activity">
    <reaction evidence="1">
        <text>[E2 ubiquitin-conjugating enzyme]-S-ubiquitinyl-L-cysteine + [acceptor protein]-L-lysine = [E2 ubiquitin-conjugating enzyme]-L-cysteine + [acceptor protein]-N(6)-ubiquitinyl-L-lysine.</text>
        <dbReference type="EC" id="2.3.2.31"/>
    </reaction>
</comment>
<dbReference type="Pfam" id="PF01485">
    <property type="entry name" value="IBR"/>
    <property type="match status" value="1"/>
</dbReference>
<evidence type="ECO:0000256" key="8">
    <source>
        <dbReference type="ARBA" id="ARBA00022786"/>
    </source>
</evidence>
<dbReference type="Proteomes" id="UP000183809">
    <property type="component" value="Unassembled WGS sequence"/>
</dbReference>
<keyword evidence="5" id="KW-0479">Metal-binding</keyword>
<dbReference type="EMBL" id="MNUE01000011">
    <property type="protein sequence ID" value="OJD36572.1"/>
    <property type="molecule type" value="Genomic_DNA"/>
</dbReference>
<feature type="region of interest" description="Disordered" evidence="11">
    <location>
        <begin position="31"/>
        <end position="63"/>
    </location>
</feature>
<keyword evidence="8" id="KW-0833">Ubl conjugation pathway</keyword>
<gene>
    <name evidence="14" type="ORF">BKCO1_11000100</name>
</gene>
<dbReference type="InterPro" id="IPR002867">
    <property type="entry name" value="IBR_dom"/>
</dbReference>
<protein>
    <recommendedName>
        <fullName evidence="2">RBR-type E3 ubiquitin transferase</fullName>
        <ecNumber evidence="2">2.3.2.31</ecNumber>
    </recommendedName>
</protein>
<dbReference type="InterPro" id="IPR044066">
    <property type="entry name" value="TRIAD_supradom"/>
</dbReference>
<feature type="compositionally biased region" description="Low complexity" evidence="11">
    <location>
        <begin position="167"/>
        <end position="176"/>
    </location>
</feature>
<evidence type="ECO:0000259" key="13">
    <source>
        <dbReference type="PROSITE" id="PS51873"/>
    </source>
</evidence>
<evidence type="ECO:0000256" key="3">
    <source>
        <dbReference type="ARBA" id="ARBA00022443"/>
    </source>
</evidence>
<keyword evidence="3 10" id="KW-0728">SH3 domain</keyword>
<dbReference type="InterPro" id="IPR001452">
    <property type="entry name" value="SH3_domain"/>
</dbReference>
<dbReference type="SUPFAM" id="SSF57850">
    <property type="entry name" value="RING/U-box"/>
    <property type="match status" value="3"/>
</dbReference>
<dbReference type="InterPro" id="IPR036028">
    <property type="entry name" value="SH3-like_dom_sf"/>
</dbReference>
<organism evidence="14 15">
    <name type="scientific">Diplodia corticola</name>
    <dbReference type="NCBI Taxonomy" id="236234"/>
    <lineage>
        <taxon>Eukaryota</taxon>
        <taxon>Fungi</taxon>
        <taxon>Dikarya</taxon>
        <taxon>Ascomycota</taxon>
        <taxon>Pezizomycotina</taxon>
        <taxon>Dothideomycetes</taxon>
        <taxon>Dothideomycetes incertae sedis</taxon>
        <taxon>Botryosphaeriales</taxon>
        <taxon>Botryosphaeriaceae</taxon>
        <taxon>Diplodia</taxon>
    </lineage>
</organism>
<feature type="compositionally biased region" description="Basic residues" evidence="11">
    <location>
        <begin position="85"/>
        <end position="96"/>
    </location>
</feature>
<dbReference type="Pfam" id="PF22191">
    <property type="entry name" value="IBR_1"/>
    <property type="match status" value="1"/>
</dbReference>
<evidence type="ECO:0000256" key="11">
    <source>
        <dbReference type="SAM" id="MobiDB-lite"/>
    </source>
</evidence>
<dbReference type="InterPro" id="IPR031127">
    <property type="entry name" value="E3_UB_ligase_RBR"/>
</dbReference>
<evidence type="ECO:0000256" key="2">
    <source>
        <dbReference type="ARBA" id="ARBA00012251"/>
    </source>
</evidence>
<evidence type="ECO:0000313" key="14">
    <source>
        <dbReference type="EMBL" id="OJD36572.1"/>
    </source>
</evidence>
<keyword evidence="6" id="KW-0677">Repeat</keyword>
<dbReference type="SMART" id="SM00647">
    <property type="entry name" value="IBR"/>
    <property type="match status" value="2"/>
</dbReference>
<dbReference type="Gene3D" id="3.30.40.10">
    <property type="entry name" value="Zinc/RING finger domain, C3HC4 (zinc finger)"/>
    <property type="match status" value="1"/>
</dbReference>
<keyword evidence="15" id="KW-1185">Reference proteome</keyword>
<dbReference type="AlphaFoldDB" id="A0A1J9S9K1"/>
<dbReference type="OrthoDB" id="1431934at2759"/>
<dbReference type="STRING" id="236234.A0A1J9S9K1"/>
<dbReference type="EC" id="2.3.2.31" evidence="2"/>
<feature type="domain" description="SH3" evidence="12">
    <location>
        <begin position="207"/>
        <end position="268"/>
    </location>
</feature>
<dbReference type="CDD" id="cd20335">
    <property type="entry name" value="BRcat_RBR"/>
    <property type="match status" value="1"/>
</dbReference>
<dbReference type="GO" id="GO:0061630">
    <property type="term" value="F:ubiquitin protein ligase activity"/>
    <property type="evidence" value="ECO:0007669"/>
    <property type="project" value="UniProtKB-EC"/>
</dbReference>
<evidence type="ECO:0000256" key="6">
    <source>
        <dbReference type="ARBA" id="ARBA00022737"/>
    </source>
</evidence>
<dbReference type="PROSITE" id="PS50002">
    <property type="entry name" value="SH3"/>
    <property type="match status" value="1"/>
</dbReference>
<dbReference type="InterPro" id="IPR013083">
    <property type="entry name" value="Znf_RING/FYVE/PHD"/>
</dbReference>
<evidence type="ECO:0000256" key="5">
    <source>
        <dbReference type="ARBA" id="ARBA00022723"/>
    </source>
</evidence>
<dbReference type="Gene3D" id="2.30.30.40">
    <property type="entry name" value="SH3 Domains"/>
    <property type="match status" value="1"/>
</dbReference>
<sequence length="552" mass="61984">MQAARSLLNCGLASGVALLSRTHSDRFTNSFFAPTDHLGPKQVAQPSPASPADADTLTAEAPSPGHLKRVLSAWLNTLKSLSTRRSTRPHVHHSRLRSSQPTLDHSPKKNDPSIMSSAVVHRKPLQRSCSYEQGDDRTTTVYFPKGSLQESFKETELCGISTRASSSDSSRVSFASGKSSETTSRLDLPSIKIPVPEQNEAKQSLQSEGTHHRASNSYQTDDRNQLSFDKNDVLLISMKSEDGWWYAKTLSSHEAGWVPSNFFDTNPITEHITDVSVGGLPRRSRAVRRKKPMNRPAIVHGRPELAGAEDFQLQLYRHFSQQLLSTRQCAVCGDSKAFAEFPDETRLHCKHAWSTCRECAQAWVAAELETNGWDHIKCTETGCKAFLNHTDILQLADSATFQRYDSLATRAHLSALPDFVWCLSASCTSGQIHEDGSGPIFKCIGCKKRFCTQHKMPWHRGETCAQYDQRVSREKQEDEERATKKMLKKTTKQCPGKSCGWMIEKNHGCDHMTCRKCRHQFCWVCLAPYEPIKKHGNKRHAVTCKYHSDNLK</sequence>
<feature type="region of interest" description="Disordered" evidence="11">
    <location>
        <begin position="167"/>
        <end position="223"/>
    </location>
</feature>
<dbReference type="PROSITE" id="PS51873">
    <property type="entry name" value="TRIAD"/>
    <property type="match status" value="1"/>
</dbReference>
<feature type="compositionally biased region" description="Low complexity" evidence="11">
    <location>
        <begin position="46"/>
        <end position="55"/>
    </location>
</feature>
<evidence type="ECO:0000256" key="10">
    <source>
        <dbReference type="PROSITE-ProRule" id="PRU00192"/>
    </source>
</evidence>
<dbReference type="PANTHER" id="PTHR11685">
    <property type="entry name" value="RBR FAMILY RING FINGER AND IBR DOMAIN-CONTAINING"/>
    <property type="match status" value="1"/>
</dbReference>
<dbReference type="GeneID" id="31010538"/>
<evidence type="ECO:0000256" key="9">
    <source>
        <dbReference type="ARBA" id="ARBA00022833"/>
    </source>
</evidence>
<keyword evidence="7" id="KW-0863">Zinc-finger</keyword>
<dbReference type="SMART" id="SM00326">
    <property type="entry name" value="SH3"/>
    <property type="match status" value="1"/>
</dbReference>
<dbReference type="GO" id="GO:0008270">
    <property type="term" value="F:zinc ion binding"/>
    <property type="evidence" value="ECO:0007669"/>
    <property type="project" value="UniProtKB-KW"/>
</dbReference>